<evidence type="ECO:0000313" key="4">
    <source>
        <dbReference type="EMBL" id="AMP09964.1"/>
    </source>
</evidence>
<feature type="domain" description="NADH:flavin oxidoreductase/NADH oxidase N-terminal" evidence="3">
    <location>
        <begin position="5"/>
        <end position="339"/>
    </location>
</feature>
<dbReference type="CDD" id="cd04733">
    <property type="entry name" value="OYE_like_2_FMN"/>
    <property type="match status" value="1"/>
</dbReference>
<dbReference type="AlphaFoldDB" id="A0A127PQJ4"/>
<dbReference type="PANTHER" id="PTHR43656">
    <property type="entry name" value="BINDING OXIDOREDUCTASE, PUTATIVE (AFU_ORTHOLOGUE AFUA_2G08260)-RELATED"/>
    <property type="match status" value="1"/>
</dbReference>
<organism evidence="4 5">
    <name type="scientific">Collimonas arenae</name>
    <dbReference type="NCBI Taxonomy" id="279058"/>
    <lineage>
        <taxon>Bacteria</taxon>
        <taxon>Pseudomonadati</taxon>
        <taxon>Pseudomonadota</taxon>
        <taxon>Betaproteobacteria</taxon>
        <taxon>Burkholderiales</taxon>
        <taxon>Oxalobacteraceae</taxon>
        <taxon>Collimonas</taxon>
    </lineage>
</organism>
<dbReference type="InterPro" id="IPR001155">
    <property type="entry name" value="OxRdtase_FMN_N"/>
</dbReference>
<proteinExistence type="predicted"/>
<evidence type="ECO:0000313" key="5">
    <source>
        <dbReference type="Proteomes" id="UP000071778"/>
    </source>
</evidence>
<dbReference type="PATRIC" id="fig|279058.17.peg.2381"/>
<dbReference type="EMBL" id="CP013235">
    <property type="protein sequence ID" value="AMP09964.1"/>
    <property type="molecule type" value="Genomic_DNA"/>
</dbReference>
<dbReference type="Pfam" id="PF00724">
    <property type="entry name" value="Oxidored_FMN"/>
    <property type="match status" value="1"/>
</dbReference>
<dbReference type="RefSeq" id="WP_128083033.1">
    <property type="nucleotide sequence ID" value="NZ_CP013233.1"/>
</dbReference>
<dbReference type="InterPro" id="IPR051799">
    <property type="entry name" value="NADH_flavin_oxidoreductase"/>
</dbReference>
<dbReference type="InterPro" id="IPR013785">
    <property type="entry name" value="Aldolase_TIM"/>
</dbReference>
<gene>
    <name evidence="4" type="ORF">CAter282_2210</name>
</gene>
<keyword evidence="2" id="KW-0560">Oxidoreductase</keyword>
<dbReference type="GO" id="GO:0016491">
    <property type="term" value="F:oxidoreductase activity"/>
    <property type="evidence" value="ECO:0007669"/>
    <property type="project" value="UniProtKB-KW"/>
</dbReference>
<keyword evidence="5" id="KW-1185">Reference proteome</keyword>
<sequence>MTSTLFAPLQLPNGSILPNRLAKAAMEENMADEGQLPGSAILRLYRTWAQGGAGLIITGNVMVDGRALTGPGGIVLESGTPLVPFKQWADVAKEQGAQVWMQINHPGRQILAAMGGTAWAPSAVPLEMGKHSKLFVQPKAMDEAEIREIIERFANTAEAAERAGFNGVEIHAAHGYLISQFLSPLANRRTDQWGGSLVNRARLLLEVVRAVRARVQGGFCVAVKLNSADFQRGGFSEDDAKQVILWLNDLSVDLVELSGGSYESPAMQGRSVDGRTLAREAYFLEFARELAAVARMPLMTTGGIRRKAVAEQVLASGVAVAGMATALAIAPDLPAKWRSGDGPSADSPQVDWKDQVMAAVARMALIKRRLRVLGAGRISTGRHSAAISLFIDQLRTRRLTRRYRRWHQAREASGMVN</sequence>
<dbReference type="Proteomes" id="UP000071778">
    <property type="component" value="Chromosome"/>
</dbReference>
<evidence type="ECO:0000256" key="1">
    <source>
        <dbReference type="ARBA" id="ARBA00022630"/>
    </source>
</evidence>
<evidence type="ECO:0000256" key="2">
    <source>
        <dbReference type="ARBA" id="ARBA00023002"/>
    </source>
</evidence>
<dbReference type="Gene3D" id="3.20.20.70">
    <property type="entry name" value="Aldolase class I"/>
    <property type="match status" value="1"/>
</dbReference>
<dbReference type="GO" id="GO:0010181">
    <property type="term" value="F:FMN binding"/>
    <property type="evidence" value="ECO:0007669"/>
    <property type="project" value="InterPro"/>
</dbReference>
<evidence type="ECO:0000259" key="3">
    <source>
        <dbReference type="Pfam" id="PF00724"/>
    </source>
</evidence>
<accession>A0A127PQJ4</accession>
<dbReference type="SUPFAM" id="SSF51395">
    <property type="entry name" value="FMN-linked oxidoreductases"/>
    <property type="match status" value="1"/>
</dbReference>
<name>A0A127PQJ4_9BURK</name>
<protein>
    <submittedName>
        <fullName evidence="4">NADH:flavin oxidoreductase / NADH oxidase family protein</fullName>
    </submittedName>
</protein>
<keyword evidence="1" id="KW-0285">Flavoprotein</keyword>
<reference evidence="4 5" key="1">
    <citation type="submission" date="2015-11" db="EMBL/GenBank/DDBJ databases">
        <title>Exploring the genomic traits of fungus-feeding bacterial genus Collimonas.</title>
        <authorList>
            <person name="Song C."/>
            <person name="Schmidt R."/>
            <person name="de Jager V."/>
            <person name="Krzyzanowska D."/>
            <person name="Jongedijk E."/>
            <person name="Cankar K."/>
            <person name="Beekwilder J."/>
            <person name="van Veen A."/>
            <person name="de Boer W."/>
            <person name="van Veen J.A."/>
            <person name="Garbeva P."/>
        </authorList>
    </citation>
    <scope>NUCLEOTIDE SEQUENCE [LARGE SCALE GENOMIC DNA]</scope>
    <source>
        <strain evidence="4 5">Ter282</strain>
    </source>
</reference>
<dbReference type="OrthoDB" id="8521686at2"/>
<dbReference type="PANTHER" id="PTHR43656:SF2">
    <property type="entry name" value="BINDING OXIDOREDUCTASE, PUTATIVE (AFU_ORTHOLOGUE AFUA_2G08260)-RELATED"/>
    <property type="match status" value="1"/>
</dbReference>